<evidence type="ECO:0000313" key="2">
    <source>
        <dbReference type="EMBL" id="CAK9070949.1"/>
    </source>
</evidence>
<reference evidence="2 3" key="1">
    <citation type="submission" date="2024-02" db="EMBL/GenBank/DDBJ databases">
        <authorList>
            <person name="Chen Y."/>
            <person name="Shah S."/>
            <person name="Dougan E. K."/>
            <person name="Thang M."/>
            <person name="Chan C."/>
        </authorList>
    </citation>
    <scope>NUCLEOTIDE SEQUENCE [LARGE SCALE GENOMIC DNA]</scope>
</reference>
<proteinExistence type="predicted"/>
<comment type="caution">
    <text evidence="2">The sequence shown here is derived from an EMBL/GenBank/DDBJ whole genome shotgun (WGS) entry which is preliminary data.</text>
</comment>
<organism evidence="2 3">
    <name type="scientific">Durusdinium trenchii</name>
    <dbReference type="NCBI Taxonomy" id="1381693"/>
    <lineage>
        <taxon>Eukaryota</taxon>
        <taxon>Sar</taxon>
        <taxon>Alveolata</taxon>
        <taxon>Dinophyceae</taxon>
        <taxon>Suessiales</taxon>
        <taxon>Symbiodiniaceae</taxon>
        <taxon>Durusdinium</taxon>
    </lineage>
</organism>
<evidence type="ECO:0000313" key="3">
    <source>
        <dbReference type="Proteomes" id="UP001642464"/>
    </source>
</evidence>
<feature type="non-terminal residue" evidence="2">
    <location>
        <position position="1"/>
    </location>
</feature>
<feature type="region of interest" description="Disordered" evidence="1">
    <location>
        <begin position="55"/>
        <end position="83"/>
    </location>
</feature>
<evidence type="ECO:0000256" key="1">
    <source>
        <dbReference type="SAM" id="MobiDB-lite"/>
    </source>
</evidence>
<feature type="compositionally biased region" description="Low complexity" evidence="1">
    <location>
        <begin position="55"/>
        <end position="80"/>
    </location>
</feature>
<name>A0ABP0P5B0_9DINO</name>
<protein>
    <submittedName>
        <fullName evidence="2">Uncharacterized protein</fullName>
    </submittedName>
</protein>
<accession>A0ABP0P5B0</accession>
<gene>
    <name evidence="2" type="ORF">SCF082_LOCUS35195</name>
</gene>
<sequence>FGTAKTYGRRHTATGQKSMLELCGGTWCSNGFTNCLLSALSSWSWCFNASVRTTRTTSTDNSTSTTSATVPTTSTDNTSTADRRCNRPISWSGLRPTDEVCTPLTASSRREPLSYISQKWKRACALL</sequence>
<dbReference type="EMBL" id="CAXAMM010033257">
    <property type="protein sequence ID" value="CAK9070949.1"/>
    <property type="molecule type" value="Genomic_DNA"/>
</dbReference>
<dbReference type="Proteomes" id="UP001642464">
    <property type="component" value="Unassembled WGS sequence"/>
</dbReference>
<keyword evidence="3" id="KW-1185">Reference proteome</keyword>